<dbReference type="Pfam" id="PF00887">
    <property type="entry name" value="ACBP"/>
    <property type="match status" value="1"/>
</dbReference>
<sequence length="212" mass="23519">MAVTFDLSGEGEIPISLVDIQTLAIEMGYAKPNVDPSKPLTARANMKDFFDMYGVKALTNFKKRFYTEKLAPIPPGGTPMLPPSKKKDEAQEEVKAIKKVEVDPSTIPDVAQYAELTQKVAGLKWRVISRPGGATMKPNDFYRLMACITQVDKGDNTTEKPMWADHGGLDFDGRESWDAWTALKGKSPEDAKKTFCLTWAEAHADSKTNFRA</sequence>
<dbReference type="InterPro" id="IPR000582">
    <property type="entry name" value="Acyl-CoA-binding_protein"/>
</dbReference>
<dbReference type="Proteomes" id="UP001190700">
    <property type="component" value="Unassembled WGS sequence"/>
</dbReference>
<protein>
    <recommendedName>
        <fullName evidence="3">ACB domain-containing protein</fullName>
    </recommendedName>
</protein>
<comment type="caution">
    <text evidence="4">The sequence shown here is derived from an EMBL/GenBank/DDBJ whole genome shotgun (WGS) entry which is preliminary data.</text>
</comment>
<dbReference type="InterPro" id="IPR035984">
    <property type="entry name" value="Acyl-CoA-binding_sf"/>
</dbReference>
<evidence type="ECO:0000259" key="3">
    <source>
        <dbReference type="Pfam" id="PF00887"/>
    </source>
</evidence>
<proteinExistence type="inferred from homology"/>
<name>A0AAE0C1I4_9CHLO</name>
<evidence type="ECO:0000256" key="2">
    <source>
        <dbReference type="ARBA" id="ARBA00023121"/>
    </source>
</evidence>
<dbReference type="SUPFAM" id="SSF47027">
    <property type="entry name" value="Acyl-CoA binding protein"/>
    <property type="match status" value="1"/>
</dbReference>
<organism evidence="4 5">
    <name type="scientific">Cymbomonas tetramitiformis</name>
    <dbReference type="NCBI Taxonomy" id="36881"/>
    <lineage>
        <taxon>Eukaryota</taxon>
        <taxon>Viridiplantae</taxon>
        <taxon>Chlorophyta</taxon>
        <taxon>Pyramimonadophyceae</taxon>
        <taxon>Pyramimonadales</taxon>
        <taxon>Pyramimonadaceae</taxon>
        <taxon>Cymbomonas</taxon>
    </lineage>
</organism>
<dbReference type="AlphaFoldDB" id="A0AAE0C1I4"/>
<gene>
    <name evidence="4" type="ORF">CYMTET_43767</name>
</gene>
<evidence type="ECO:0000256" key="1">
    <source>
        <dbReference type="ARBA" id="ARBA00005567"/>
    </source>
</evidence>
<evidence type="ECO:0000313" key="5">
    <source>
        <dbReference type="Proteomes" id="UP001190700"/>
    </source>
</evidence>
<keyword evidence="2" id="KW-0446">Lipid-binding</keyword>
<evidence type="ECO:0000313" key="4">
    <source>
        <dbReference type="EMBL" id="KAK3246707.1"/>
    </source>
</evidence>
<dbReference type="EMBL" id="LGRX02029545">
    <property type="protein sequence ID" value="KAK3246707.1"/>
    <property type="molecule type" value="Genomic_DNA"/>
</dbReference>
<accession>A0AAE0C1I4</accession>
<reference evidence="4 5" key="1">
    <citation type="journal article" date="2015" name="Genome Biol. Evol.">
        <title>Comparative Genomics of a Bacterivorous Green Alga Reveals Evolutionary Causalities and Consequences of Phago-Mixotrophic Mode of Nutrition.</title>
        <authorList>
            <person name="Burns J.A."/>
            <person name="Paasch A."/>
            <person name="Narechania A."/>
            <person name="Kim E."/>
        </authorList>
    </citation>
    <scope>NUCLEOTIDE SEQUENCE [LARGE SCALE GENOMIC DNA]</scope>
    <source>
        <strain evidence="4 5">PLY_AMNH</strain>
    </source>
</reference>
<dbReference type="GO" id="GO:0000062">
    <property type="term" value="F:fatty-acyl-CoA binding"/>
    <property type="evidence" value="ECO:0007669"/>
    <property type="project" value="InterPro"/>
</dbReference>
<dbReference type="InterPro" id="IPR014352">
    <property type="entry name" value="FERM/acyl-CoA-bd_prot_sf"/>
</dbReference>
<keyword evidence="5" id="KW-1185">Reference proteome</keyword>
<comment type="similarity">
    <text evidence="1">Belongs to the ACBP family.</text>
</comment>
<feature type="domain" description="ACB" evidence="3">
    <location>
        <begin position="135"/>
        <end position="196"/>
    </location>
</feature>
<dbReference type="Gene3D" id="1.20.80.10">
    <property type="match status" value="1"/>
</dbReference>